<name>A0A3S1AX40_9CYAN</name>
<dbReference type="EMBL" id="RSCL01000023">
    <property type="protein sequence ID" value="RUT00619.1"/>
    <property type="molecule type" value="Genomic_DNA"/>
</dbReference>
<organism evidence="1 2">
    <name type="scientific">Dulcicalothrix desertica PCC 7102</name>
    <dbReference type="NCBI Taxonomy" id="232991"/>
    <lineage>
        <taxon>Bacteria</taxon>
        <taxon>Bacillati</taxon>
        <taxon>Cyanobacteriota</taxon>
        <taxon>Cyanophyceae</taxon>
        <taxon>Nostocales</taxon>
        <taxon>Calotrichaceae</taxon>
        <taxon>Dulcicalothrix</taxon>
    </lineage>
</organism>
<dbReference type="Proteomes" id="UP000271624">
    <property type="component" value="Unassembled WGS sequence"/>
</dbReference>
<protein>
    <submittedName>
        <fullName evidence="1">Uncharacterized protein</fullName>
    </submittedName>
</protein>
<keyword evidence="2" id="KW-1185">Reference proteome</keyword>
<gene>
    <name evidence="1" type="ORF">DSM106972_073900</name>
</gene>
<dbReference type="AlphaFoldDB" id="A0A3S1AX40"/>
<comment type="caution">
    <text evidence="1">The sequence shown here is derived from an EMBL/GenBank/DDBJ whole genome shotgun (WGS) entry which is preliminary data.</text>
</comment>
<sequence>MTMDKPRVFADFHNANTQGRLRLNCTGTIEDLARQKIWLRDAQELTLYSEDLEVDGIVRYSTEENVWVAVINWDEIREQENYLIQESKLNR</sequence>
<reference evidence="1" key="1">
    <citation type="submission" date="2018-12" db="EMBL/GenBank/DDBJ databases">
        <authorList>
            <person name="Will S."/>
            <person name="Neumann-Schaal M."/>
            <person name="Henke P."/>
        </authorList>
    </citation>
    <scope>NUCLEOTIDE SEQUENCE</scope>
    <source>
        <strain evidence="1">PCC 7102</strain>
    </source>
</reference>
<accession>A0A3S1AX40</accession>
<evidence type="ECO:0000313" key="1">
    <source>
        <dbReference type="EMBL" id="RUT00619.1"/>
    </source>
</evidence>
<reference evidence="1" key="2">
    <citation type="journal article" date="2019" name="Genome Biol. Evol.">
        <title>Day and night: Metabolic profiles and evolutionary relationships of six axenic non-marine cyanobacteria.</title>
        <authorList>
            <person name="Will S.E."/>
            <person name="Henke P."/>
            <person name="Boedeker C."/>
            <person name="Huang S."/>
            <person name="Brinkmann H."/>
            <person name="Rohde M."/>
            <person name="Jarek M."/>
            <person name="Friedl T."/>
            <person name="Seufert S."/>
            <person name="Schumacher M."/>
            <person name="Overmann J."/>
            <person name="Neumann-Schaal M."/>
            <person name="Petersen J."/>
        </authorList>
    </citation>
    <scope>NUCLEOTIDE SEQUENCE [LARGE SCALE GENOMIC DNA]</scope>
    <source>
        <strain evidence="1">PCC 7102</strain>
    </source>
</reference>
<evidence type="ECO:0000313" key="2">
    <source>
        <dbReference type="Proteomes" id="UP000271624"/>
    </source>
</evidence>
<proteinExistence type="predicted"/>